<dbReference type="InterPro" id="IPR036909">
    <property type="entry name" value="Cyt_c-like_dom_sf"/>
</dbReference>
<evidence type="ECO:0000259" key="5">
    <source>
        <dbReference type="PROSITE" id="PS51007"/>
    </source>
</evidence>
<dbReference type="SUPFAM" id="SSF46626">
    <property type="entry name" value="Cytochrome c"/>
    <property type="match status" value="1"/>
</dbReference>
<name>A0A327M5D2_9PROT</name>
<gene>
    <name evidence="6" type="ORF">DOO78_13570</name>
</gene>
<dbReference type="GO" id="GO:0020037">
    <property type="term" value="F:heme binding"/>
    <property type="evidence" value="ECO:0007669"/>
    <property type="project" value="InterPro"/>
</dbReference>
<dbReference type="GO" id="GO:0046872">
    <property type="term" value="F:metal ion binding"/>
    <property type="evidence" value="ECO:0007669"/>
    <property type="project" value="UniProtKB-KW"/>
</dbReference>
<evidence type="ECO:0000256" key="3">
    <source>
        <dbReference type="ARBA" id="ARBA00023004"/>
    </source>
</evidence>
<dbReference type="InterPro" id="IPR009056">
    <property type="entry name" value="Cyt_c-like_dom"/>
</dbReference>
<dbReference type="GO" id="GO:0009055">
    <property type="term" value="F:electron transfer activity"/>
    <property type="evidence" value="ECO:0007669"/>
    <property type="project" value="InterPro"/>
</dbReference>
<evidence type="ECO:0000256" key="2">
    <source>
        <dbReference type="ARBA" id="ARBA00022723"/>
    </source>
</evidence>
<sequence>MIKPNEAGMKVYKEANCVGCHKWHGDGGGGYGGAALSLRATALTKEQIMEVVRCGRPNTGMPYFNRDAYAAKECYGVGREELGESAPMAGPRFLRPREIEAVVDYVLAEIRGKAEPNYADCTAFFGDSSRMCQHYRPAGAEAGATDAAGRPIGR</sequence>
<evidence type="ECO:0000256" key="1">
    <source>
        <dbReference type="ARBA" id="ARBA00022617"/>
    </source>
</evidence>
<keyword evidence="3 4" id="KW-0408">Iron</keyword>
<keyword evidence="2 4" id="KW-0479">Metal-binding</keyword>
<evidence type="ECO:0000313" key="7">
    <source>
        <dbReference type="Proteomes" id="UP000249065"/>
    </source>
</evidence>
<reference evidence="7" key="1">
    <citation type="submission" date="2018-06" db="EMBL/GenBank/DDBJ databases">
        <authorList>
            <person name="Khan S.A."/>
        </authorList>
    </citation>
    <scope>NUCLEOTIDE SEQUENCE [LARGE SCALE GENOMIC DNA]</scope>
    <source>
        <strain evidence="7">DB-1506</strain>
    </source>
</reference>
<evidence type="ECO:0000313" key="6">
    <source>
        <dbReference type="EMBL" id="RAI58501.1"/>
    </source>
</evidence>
<protein>
    <submittedName>
        <fullName evidence="6">Cytochrome c</fullName>
    </submittedName>
</protein>
<comment type="caution">
    <text evidence="6">The sequence shown here is derived from an EMBL/GenBank/DDBJ whole genome shotgun (WGS) entry which is preliminary data.</text>
</comment>
<dbReference type="OrthoDB" id="7949143at2"/>
<dbReference type="Pfam" id="PF13442">
    <property type="entry name" value="Cytochrome_CBB3"/>
    <property type="match status" value="1"/>
</dbReference>
<organism evidence="6 7">
    <name type="scientific">Roseicella frigidaeris</name>
    <dbReference type="NCBI Taxonomy" id="2230885"/>
    <lineage>
        <taxon>Bacteria</taxon>
        <taxon>Pseudomonadati</taxon>
        <taxon>Pseudomonadota</taxon>
        <taxon>Alphaproteobacteria</taxon>
        <taxon>Acetobacterales</taxon>
        <taxon>Roseomonadaceae</taxon>
        <taxon>Roseicella</taxon>
    </lineage>
</organism>
<dbReference type="AlphaFoldDB" id="A0A327M5D2"/>
<keyword evidence="7" id="KW-1185">Reference proteome</keyword>
<dbReference type="Gene3D" id="1.10.760.10">
    <property type="entry name" value="Cytochrome c-like domain"/>
    <property type="match status" value="1"/>
</dbReference>
<evidence type="ECO:0000256" key="4">
    <source>
        <dbReference type="PROSITE-ProRule" id="PRU00433"/>
    </source>
</evidence>
<dbReference type="PROSITE" id="PS51007">
    <property type="entry name" value="CYTC"/>
    <property type="match status" value="1"/>
</dbReference>
<feature type="domain" description="Cytochrome c" evidence="5">
    <location>
        <begin position="3"/>
        <end position="110"/>
    </location>
</feature>
<dbReference type="EMBL" id="QLIX01000009">
    <property type="protein sequence ID" value="RAI58501.1"/>
    <property type="molecule type" value="Genomic_DNA"/>
</dbReference>
<accession>A0A327M5D2</accession>
<dbReference type="Proteomes" id="UP000249065">
    <property type="component" value="Unassembled WGS sequence"/>
</dbReference>
<proteinExistence type="predicted"/>
<keyword evidence="1 4" id="KW-0349">Heme</keyword>